<feature type="transmembrane region" description="Helical" evidence="6">
    <location>
        <begin position="161"/>
        <end position="182"/>
    </location>
</feature>
<dbReference type="GO" id="GO:0022857">
    <property type="term" value="F:transmembrane transporter activity"/>
    <property type="evidence" value="ECO:0007669"/>
    <property type="project" value="InterPro"/>
</dbReference>
<feature type="transmembrane region" description="Helical" evidence="6">
    <location>
        <begin position="194"/>
        <end position="213"/>
    </location>
</feature>
<dbReference type="PROSITE" id="PS50850">
    <property type="entry name" value="MFS"/>
    <property type="match status" value="1"/>
</dbReference>
<dbReference type="InterPro" id="IPR011701">
    <property type="entry name" value="MFS"/>
</dbReference>
<dbReference type="AlphaFoldDB" id="A0A286UR96"/>
<keyword evidence="9" id="KW-1185">Reference proteome</keyword>
<reference evidence="8 9" key="1">
    <citation type="journal article" date="2017" name="Mol. Ecol.">
        <title>Comparative and population genomic landscape of Phellinus noxius: A hypervariable fungus causing root rot in trees.</title>
        <authorList>
            <person name="Chung C.L."/>
            <person name="Lee T.J."/>
            <person name="Akiba M."/>
            <person name="Lee H.H."/>
            <person name="Kuo T.H."/>
            <person name="Liu D."/>
            <person name="Ke H.M."/>
            <person name="Yokoi T."/>
            <person name="Roa M.B."/>
            <person name="Lu M.J."/>
            <person name="Chang Y.Y."/>
            <person name="Ann P.J."/>
            <person name="Tsai J.N."/>
            <person name="Chen C.Y."/>
            <person name="Tzean S.S."/>
            <person name="Ota Y."/>
            <person name="Hattori T."/>
            <person name="Sahashi N."/>
            <person name="Liou R.F."/>
            <person name="Kikuchi T."/>
            <person name="Tsai I.J."/>
        </authorList>
    </citation>
    <scope>NUCLEOTIDE SEQUENCE [LARGE SCALE GENOMIC DNA]</scope>
    <source>
        <strain evidence="8 9">FFPRI411160</strain>
    </source>
</reference>
<organism evidence="8 9">
    <name type="scientific">Pyrrhoderma noxium</name>
    <dbReference type="NCBI Taxonomy" id="2282107"/>
    <lineage>
        <taxon>Eukaryota</taxon>
        <taxon>Fungi</taxon>
        <taxon>Dikarya</taxon>
        <taxon>Basidiomycota</taxon>
        <taxon>Agaricomycotina</taxon>
        <taxon>Agaricomycetes</taxon>
        <taxon>Hymenochaetales</taxon>
        <taxon>Hymenochaetaceae</taxon>
        <taxon>Pyrrhoderma</taxon>
    </lineage>
</organism>
<dbReference type="EMBL" id="NBII01000002">
    <property type="protein sequence ID" value="PAV21995.1"/>
    <property type="molecule type" value="Genomic_DNA"/>
</dbReference>
<dbReference type="OrthoDB" id="9986881at2759"/>
<feature type="transmembrane region" description="Helical" evidence="6">
    <location>
        <begin position="383"/>
        <end position="402"/>
    </location>
</feature>
<dbReference type="Gene3D" id="1.20.1250.20">
    <property type="entry name" value="MFS general substrate transporter like domains"/>
    <property type="match status" value="1"/>
</dbReference>
<sequence length="524" mass="57606">MAFVVSPSANASATPTVVEDRSESGSINEEFEHDRFPGPEEQKKHPYLVEFDPDDPLNPQNWSRPYRWYITLLGGVLVLNATFASSAPSGIARNLIKEFGFSTEVATLTISLFVAGYCVGPLLWGPLSEQYGRRPLFIGTFIVYTGFQVGCALSKNTASIIIFRLLGGTFAAAPLTNSGALISDVWDAGTRGKALALFTLAPFAGPSLGPIVGGYLSTAGVSWRWLFWILALFAGVCTILIIFTLPETYAPIIMVQKAKAMRLKTGDENYYAPLEKIAPKSLGKSIEGTISRPFKVLFQEPMLIAITVYMSFVYGCIYLLFEAYPIVFTEGHGFSAGASGLMFLPVFLGGCLGVIVYLLVYNPQYERLMQQYKPYPVPPEHRMDIALIAAPIFAISFFWFGWTSYPSISFWAPMLSGLAMGFSVIFIFLALFNYMIDTYLFVAASALASNTVVRSSFGAAFPLFATQMYNALNPRWASTLIGGIALIMIPIPFVLRKYGARIRKHSKHAPTLPPPKPKVEESKV</sequence>
<feature type="compositionally biased region" description="Basic and acidic residues" evidence="5">
    <location>
        <begin position="30"/>
        <end position="42"/>
    </location>
</feature>
<name>A0A286UR96_9AGAM</name>
<dbReference type="Pfam" id="PF07690">
    <property type="entry name" value="MFS_1"/>
    <property type="match status" value="1"/>
</dbReference>
<feature type="transmembrane region" description="Helical" evidence="6">
    <location>
        <begin position="341"/>
        <end position="362"/>
    </location>
</feature>
<dbReference type="InterPro" id="IPR036259">
    <property type="entry name" value="MFS_trans_sf"/>
</dbReference>
<dbReference type="PANTHER" id="PTHR23502:SF173">
    <property type="entry name" value="MFS-MULTIDRUG-RESISTANCE TRANSPORTER-RELATED"/>
    <property type="match status" value="1"/>
</dbReference>
<evidence type="ECO:0000256" key="3">
    <source>
        <dbReference type="ARBA" id="ARBA00022989"/>
    </source>
</evidence>
<dbReference type="InParanoid" id="A0A286UR96"/>
<evidence type="ECO:0000256" key="4">
    <source>
        <dbReference type="ARBA" id="ARBA00023136"/>
    </source>
</evidence>
<dbReference type="FunFam" id="1.20.1250.20:FF:000011">
    <property type="entry name" value="MFS multidrug transporter, putative"/>
    <property type="match status" value="1"/>
</dbReference>
<keyword evidence="2 6" id="KW-0812">Transmembrane</keyword>
<feature type="transmembrane region" description="Helical" evidence="6">
    <location>
        <begin position="408"/>
        <end position="432"/>
    </location>
</feature>
<feature type="transmembrane region" description="Helical" evidence="6">
    <location>
        <begin position="476"/>
        <end position="495"/>
    </location>
</feature>
<keyword evidence="4 6" id="KW-0472">Membrane</keyword>
<gene>
    <name evidence="8" type="ORF">PNOK_0195200</name>
</gene>
<evidence type="ECO:0000313" key="8">
    <source>
        <dbReference type="EMBL" id="PAV21995.1"/>
    </source>
</evidence>
<accession>A0A286UR96</accession>
<evidence type="ECO:0000256" key="2">
    <source>
        <dbReference type="ARBA" id="ARBA00022692"/>
    </source>
</evidence>
<dbReference type="STRING" id="2282107.A0A286UR96"/>
<feature type="transmembrane region" description="Helical" evidence="6">
    <location>
        <begin position="439"/>
        <end position="464"/>
    </location>
</feature>
<dbReference type="CDD" id="cd17323">
    <property type="entry name" value="MFS_Tpo1_MDR_like"/>
    <property type="match status" value="1"/>
</dbReference>
<feature type="transmembrane region" description="Helical" evidence="6">
    <location>
        <begin position="302"/>
        <end position="321"/>
    </location>
</feature>
<comment type="caution">
    <text evidence="8">The sequence shown here is derived from an EMBL/GenBank/DDBJ whole genome shotgun (WGS) entry which is preliminary data.</text>
</comment>
<feature type="transmembrane region" description="Helical" evidence="6">
    <location>
        <begin position="66"/>
        <end position="85"/>
    </location>
</feature>
<feature type="transmembrane region" description="Helical" evidence="6">
    <location>
        <begin position="105"/>
        <end position="124"/>
    </location>
</feature>
<feature type="transmembrane region" description="Helical" evidence="6">
    <location>
        <begin position="136"/>
        <end position="155"/>
    </location>
</feature>
<dbReference type="PANTHER" id="PTHR23502">
    <property type="entry name" value="MAJOR FACILITATOR SUPERFAMILY"/>
    <property type="match status" value="1"/>
</dbReference>
<feature type="transmembrane region" description="Helical" evidence="6">
    <location>
        <begin position="225"/>
        <end position="245"/>
    </location>
</feature>
<evidence type="ECO:0000259" key="7">
    <source>
        <dbReference type="PROSITE" id="PS50850"/>
    </source>
</evidence>
<feature type="region of interest" description="Disordered" evidence="5">
    <location>
        <begin position="1"/>
        <end position="42"/>
    </location>
</feature>
<evidence type="ECO:0000256" key="1">
    <source>
        <dbReference type="ARBA" id="ARBA00004141"/>
    </source>
</evidence>
<dbReference type="Proteomes" id="UP000217199">
    <property type="component" value="Unassembled WGS sequence"/>
</dbReference>
<dbReference type="SUPFAM" id="SSF103473">
    <property type="entry name" value="MFS general substrate transporter"/>
    <property type="match status" value="1"/>
</dbReference>
<feature type="domain" description="Major facilitator superfamily (MFS) profile" evidence="7">
    <location>
        <begin position="67"/>
        <end position="524"/>
    </location>
</feature>
<evidence type="ECO:0000313" key="9">
    <source>
        <dbReference type="Proteomes" id="UP000217199"/>
    </source>
</evidence>
<evidence type="ECO:0000256" key="5">
    <source>
        <dbReference type="SAM" id="MobiDB-lite"/>
    </source>
</evidence>
<proteinExistence type="predicted"/>
<protein>
    <submittedName>
        <fullName evidence="8">MFS general substrate transporter</fullName>
    </submittedName>
</protein>
<keyword evidence="3 6" id="KW-1133">Transmembrane helix</keyword>
<dbReference type="GO" id="GO:0005886">
    <property type="term" value="C:plasma membrane"/>
    <property type="evidence" value="ECO:0007669"/>
    <property type="project" value="TreeGrafter"/>
</dbReference>
<comment type="subcellular location">
    <subcellularLocation>
        <location evidence="1">Membrane</location>
        <topology evidence="1">Multi-pass membrane protein</topology>
    </subcellularLocation>
</comment>
<evidence type="ECO:0000256" key="6">
    <source>
        <dbReference type="SAM" id="Phobius"/>
    </source>
</evidence>
<dbReference type="InterPro" id="IPR020846">
    <property type="entry name" value="MFS_dom"/>
</dbReference>